<evidence type="ECO:0000313" key="3">
    <source>
        <dbReference type="EMBL" id="MDE1358224.1"/>
    </source>
</evidence>
<reference evidence="3" key="1">
    <citation type="submission" date="2022-02" db="EMBL/GenBank/DDBJ databases">
        <title>Emergence and expansion in Europe of a Vibrio aestuarianus clonal complex pathogenic for oysters.</title>
        <authorList>
            <person name="Mesnil A."/>
            <person name="Travers M.-A."/>
        </authorList>
    </citation>
    <scope>NUCLEOTIDE SEQUENCE</scope>
    <source>
        <strain evidence="3">151-ITT-15-cp-1</strain>
    </source>
</reference>
<dbReference type="RefSeq" id="WP_274674108.1">
    <property type="nucleotide sequence ID" value="NZ_JAKNAP010000051.1"/>
</dbReference>
<organism evidence="3 4">
    <name type="scientific">Vibrio aestuarianus</name>
    <dbReference type="NCBI Taxonomy" id="28171"/>
    <lineage>
        <taxon>Bacteria</taxon>
        <taxon>Pseudomonadati</taxon>
        <taxon>Pseudomonadota</taxon>
        <taxon>Gammaproteobacteria</taxon>
        <taxon>Vibrionales</taxon>
        <taxon>Vibrionaceae</taxon>
        <taxon>Vibrio</taxon>
    </lineage>
</organism>
<feature type="chain" id="PRO_5040780666" evidence="2">
    <location>
        <begin position="26"/>
        <end position="320"/>
    </location>
</feature>
<dbReference type="EMBL" id="JAKNAP010000051">
    <property type="protein sequence ID" value="MDE1358224.1"/>
    <property type="molecule type" value="Genomic_DNA"/>
</dbReference>
<proteinExistence type="predicted"/>
<dbReference type="AlphaFoldDB" id="A0A9X4FJE3"/>
<evidence type="ECO:0000256" key="1">
    <source>
        <dbReference type="SAM" id="MobiDB-lite"/>
    </source>
</evidence>
<comment type="caution">
    <text evidence="3">The sequence shown here is derived from an EMBL/GenBank/DDBJ whole genome shotgun (WGS) entry which is preliminary data.</text>
</comment>
<keyword evidence="2" id="KW-0732">Signal</keyword>
<dbReference type="Proteomes" id="UP001140973">
    <property type="component" value="Unassembled WGS sequence"/>
</dbReference>
<name>A0A9X4FJE3_9VIBR</name>
<protein>
    <submittedName>
        <fullName evidence="3">Uncharacterized protein</fullName>
    </submittedName>
</protein>
<sequence>MWISRLINTWTMGLFALIASHSLYAGCQASLVSLDAISSQNTYDVFATGQSALVQNYRLRSDIQGEECSIEVEIDLDKGASSLRSTNQQQIQFEWQGSNGYQKAGRWYITLSESKPVTTFQIKYPAKQWLDAGRFSGELKATLSGTSLLQNQSEQELSLNIEAVVLPSAKIQFYGLSQQHYDLDIGELTANKVIHSAPKLWVQSTASYSISIESMYRGVMRHQSADAQWDIAYQMLLDNQPIELSKTSSQWHSDQATSGRPIPITFIVGDTNRKPGGSYNDTLHISIEPNLAQHSTAQHSTAQHSTAQHSNHNGYFNQNH</sequence>
<evidence type="ECO:0000256" key="2">
    <source>
        <dbReference type="SAM" id="SignalP"/>
    </source>
</evidence>
<accession>A0A9X4FJE3</accession>
<feature type="region of interest" description="Disordered" evidence="1">
    <location>
        <begin position="294"/>
        <end position="320"/>
    </location>
</feature>
<evidence type="ECO:0000313" key="4">
    <source>
        <dbReference type="Proteomes" id="UP001140973"/>
    </source>
</evidence>
<feature type="signal peptide" evidence="2">
    <location>
        <begin position="1"/>
        <end position="25"/>
    </location>
</feature>
<gene>
    <name evidence="3" type="ORF">L9W73_13020</name>
</gene>